<dbReference type="EMBL" id="LGRX02035924">
    <property type="protein sequence ID" value="KAK3232714.1"/>
    <property type="molecule type" value="Genomic_DNA"/>
</dbReference>
<evidence type="ECO:0000313" key="2">
    <source>
        <dbReference type="EMBL" id="KAK3232714.1"/>
    </source>
</evidence>
<sequence>MSFLRVVLAGALFGIAIATTTDSSCGPEQPSKVKDCEHSDLGSCGNACCTVSQVSTKNPTAVYDTIKKYLEQNGGDGFSYVTGPDDAGHNPSDDLRKYNITWKYTMQGQHTTSGGYTDTLNFNVFDSGNGLTGIRAFSVSNIHGALGDNGQNYKTLAYMLRGMFGELQIVYGCGEQTPAEEEKAEDDIVR</sequence>
<dbReference type="AlphaFoldDB" id="A0AAE0BBN8"/>
<proteinExistence type="predicted"/>
<evidence type="ECO:0000256" key="1">
    <source>
        <dbReference type="SAM" id="SignalP"/>
    </source>
</evidence>
<dbReference type="PANTHER" id="PTHR38564">
    <property type="entry name" value="SI:CH73-250A16.5-RELATED"/>
    <property type="match status" value="1"/>
</dbReference>
<name>A0AAE0BBN8_9CHLO</name>
<reference evidence="2 3" key="1">
    <citation type="journal article" date="2015" name="Genome Biol. Evol.">
        <title>Comparative Genomics of a Bacterivorous Green Alga Reveals Evolutionary Causalities and Consequences of Phago-Mixotrophic Mode of Nutrition.</title>
        <authorList>
            <person name="Burns J.A."/>
            <person name="Paasch A."/>
            <person name="Narechania A."/>
            <person name="Kim E."/>
        </authorList>
    </citation>
    <scope>NUCLEOTIDE SEQUENCE [LARGE SCALE GENOMIC DNA]</scope>
    <source>
        <strain evidence="2 3">PLY_AMNH</strain>
    </source>
</reference>
<organism evidence="2 3">
    <name type="scientific">Cymbomonas tetramitiformis</name>
    <dbReference type="NCBI Taxonomy" id="36881"/>
    <lineage>
        <taxon>Eukaryota</taxon>
        <taxon>Viridiplantae</taxon>
        <taxon>Chlorophyta</taxon>
        <taxon>Pyramimonadophyceae</taxon>
        <taxon>Pyramimonadales</taxon>
        <taxon>Pyramimonadaceae</taxon>
        <taxon>Cymbomonas</taxon>
    </lineage>
</organism>
<protein>
    <recommendedName>
        <fullName evidence="4">Secreted protein</fullName>
    </recommendedName>
</protein>
<dbReference type="PANTHER" id="PTHR38564:SF1">
    <property type="match status" value="1"/>
</dbReference>
<evidence type="ECO:0000313" key="3">
    <source>
        <dbReference type="Proteomes" id="UP001190700"/>
    </source>
</evidence>
<keyword evidence="3" id="KW-1185">Reference proteome</keyword>
<dbReference type="Proteomes" id="UP001190700">
    <property type="component" value="Unassembled WGS sequence"/>
</dbReference>
<accession>A0AAE0BBN8</accession>
<keyword evidence="1" id="KW-0732">Signal</keyword>
<evidence type="ECO:0008006" key="4">
    <source>
        <dbReference type="Google" id="ProtNLM"/>
    </source>
</evidence>
<comment type="caution">
    <text evidence="2">The sequence shown here is derived from an EMBL/GenBank/DDBJ whole genome shotgun (WGS) entry which is preliminary data.</text>
</comment>
<feature type="chain" id="PRO_5042156724" description="Secreted protein" evidence="1">
    <location>
        <begin position="19"/>
        <end position="190"/>
    </location>
</feature>
<feature type="signal peptide" evidence="1">
    <location>
        <begin position="1"/>
        <end position="18"/>
    </location>
</feature>
<gene>
    <name evidence="2" type="ORF">CYMTET_56955</name>
</gene>